<dbReference type="EMBL" id="JAMZMK010010925">
    <property type="protein sequence ID" value="KAI7729768.1"/>
    <property type="molecule type" value="Genomic_DNA"/>
</dbReference>
<evidence type="ECO:0000313" key="3">
    <source>
        <dbReference type="Proteomes" id="UP001206925"/>
    </source>
</evidence>
<comment type="caution">
    <text evidence="2">The sequence shown here is derived from an EMBL/GenBank/DDBJ whole genome shotgun (WGS) entry which is preliminary data.</text>
</comment>
<organism evidence="2 3">
    <name type="scientific">Ambrosia artemisiifolia</name>
    <name type="common">Common ragweed</name>
    <dbReference type="NCBI Taxonomy" id="4212"/>
    <lineage>
        <taxon>Eukaryota</taxon>
        <taxon>Viridiplantae</taxon>
        <taxon>Streptophyta</taxon>
        <taxon>Embryophyta</taxon>
        <taxon>Tracheophyta</taxon>
        <taxon>Spermatophyta</taxon>
        <taxon>Magnoliopsida</taxon>
        <taxon>eudicotyledons</taxon>
        <taxon>Gunneridae</taxon>
        <taxon>Pentapetalae</taxon>
        <taxon>asterids</taxon>
        <taxon>campanulids</taxon>
        <taxon>Asterales</taxon>
        <taxon>Asteraceae</taxon>
        <taxon>Asteroideae</taxon>
        <taxon>Heliantheae alliance</taxon>
        <taxon>Heliantheae</taxon>
        <taxon>Ambrosia</taxon>
    </lineage>
</organism>
<keyword evidence="3" id="KW-1185">Reference proteome</keyword>
<keyword evidence="1" id="KW-0472">Membrane</keyword>
<sequence>MNGYHQHLKFTFNVMGRRRLLCQMSRRKMLYILSGMKNLFSLLWISKVQNARDADFMKRGLLNPTMCLTSGNSVLMILTLTMVGTFTPKTRSLMRRSCVKSV</sequence>
<keyword evidence="1" id="KW-0812">Transmembrane</keyword>
<dbReference type="AlphaFoldDB" id="A0AAD5BU82"/>
<evidence type="ECO:0000256" key="1">
    <source>
        <dbReference type="SAM" id="Phobius"/>
    </source>
</evidence>
<name>A0AAD5BU82_AMBAR</name>
<protein>
    <submittedName>
        <fullName evidence="2">Uncharacterized protein</fullName>
    </submittedName>
</protein>
<dbReference type="Proteomes" id="UP001206925">
    <property type="component" value="Unassembled WGS sequence"/>
</dbReference>
<evidence type="ECO:0000313" key="2">
    <source>
        <dbReference type="EMBL" id="KAI7729768.1"/>
    </source>
</evidence>
<proteinExistence type="predicted"/>
<keyword evidence="1" id="KW-1133">Transmembrane helix</keyword>
<feature type="transmembrane region" description="Helical" evidence="1">
    <location>
        <begin position="61"/>
        <end position="86"/>
    </location>
</feature>
<gene>
    <name evidence="2" type="ORF">M8C21_003074</name>
</gene>
<accession>A0AAD5BU82</accession>
<reference evidence="2" key="1">
    <citation type="submission" date="2022-06" db="EMBL/GenBank/DDBJ databases">
        <title>Uncovering the hologenomic basis of an extraordinary plant invasion.</title>
        <authorList>
            <person name="Bieker V.C."/>
            <person name="Martin M.D."/>
            <person name="Gilbert T."/>
            <person name="Hodgins K."/>
            <person name="Battlay P."/>
            <person name="Petersen B."/>
            <person name="Wilson J."/>
        </authorList>
    </citation>
    <scope>NUCLEOTIDE SEQUENCE</scope>
    <source>
        <strain evidence="2">AA19_3_7</strain>
        <tissue evidence="2">Leaf</tissue>
    </source>
</reference>